<dbReference type="EMBL" id="BTGU01000050">
    <property type="protein sequence ID" value="GMN54187.1"/>
    <property type="molecule type" value="Genomic_DNA"/>
</dbReference>
<organism evidence="2 3">
    <name type="scientific">Ficus carica</name>
    <name type="common">Common fig</name>
    <dbReference type="NCBI Taxonomy" id="3494"/>
    <lineage>
        <taxon>Eukaryota</taxon>
        <taxon>Viridiplantae</taxon>
        <taxon>Streptophyta</taxon>
        <taxon>Embryophyta</taxon>
        <taxon>Tracheophyta</taxon>
        <taxon>Spermatophyta</taxon>
        <taxon>Magnoliopsida</taxon>
        <taxon>eudicotyledons</taxon>
        <taxon>Gunneridae</taxon>
        <taxon>Pentapetalae</taxon>
        <taxon>rosids</taxon>
        <taxon>fabids</taxon>
        <taxon>Rosales</taxon>
        <taxon>Moraceae</taxon>
        <taxon>Ficeae</taxon>
        <taxon>Ficus</taxon>
    </lineage>
</organism>
<reference evidence="2" key="1">
    <citation type="submission" date="2023-07" db="EMBL/GenBank/DDBJ databases">
        <title>draft genome sequence of fig (Ficus carica).</title>
        <authorList>
            <person name="Takahashi T."/>
            <person name="Nishimura K."/>
        </authorList>
    </citation>
    <scope>NUCLEOTIDE SEQUENCE</scope>
</reference>
<comment type="caution">
    <text evidence="2">The sequence shown here is derived from an EMBL/GenBank/DDBJ whole genome shotgun (WGS) entry which is preliminary data.</text>
</comment>
<name>A0AA88ANA8_FICCA</name>
<evidence type="ECO:0000313" key="3">
    <source>
        <dbReference type="Proteomes" id="UP001187192"/>
    </source>
</evidence>
<proteinExistence type="predicted"/>
<protein>
    <submittedName>
        <fullName evidence="2">Uncharacterized protein</fullName>
    </submittedName>
</protein>
<dbReference type="Proteomes" id="UP001187192">
    <property type="component" value="Unassembled WGS sequence"/>
</dbReference>
<evidence type="ECO:0000256" key="1">
    <source>
        <dbReference type="SAM" id="MobiDB-lite"/>
    </source>
</evidence>
<dbReference type="AlphaFoldDB" id="A0AA88ANA8"/>
<sequence length="160" mass="17301">MAPPGGRGHGYPIELLVVRVRWQCYVSPQIPRLRDGILNSKMKDLEAHRLSGDFATLGVQPPRRGRIGSGWVFRVGPLFGGQGMSGWWLVVATSELTRYRGGAPSTMVLALRGSVFLGLHFHFVADVGFGVGPHRRSGWEPGRLPELGNGDGGEGHSSGF</sequence>
<evidence type="ECO:0000313" key="2">
    <source>
        <dbReference type="EMBL" id="GMN54187.1"/>
    </source>
</evidence>
<keyword evidence="3" id="KW-1185">Reference proteome</keyword>
<gene>
    <name evidence="2" type="ORF">TIFTF001_023325</name>
</gene>
<feature type="region of interest" description="Disordered" evidence="1">
    <location>
        <begin position="140"/>
        <end position="160"/>
    </location>
</feature>
<accession>A0AA88ANA8</accession>
<feature type="compositionally biased region" description="Gly residues" evidence="1">
    <location>
        <begin position="149"/>
        <end position="160"/>
    </location>
</feature>